<protein>
    <submittedName>
        <fullName evidence="3">NfeD family protein</fullName>
    </submittedName>
</protein>
<feature type="transmembrane region" description="Helical" evidence="1">
    <location>
        <begin position="6"/>
        <end position="27"/>
    </location>
</feature>
<dbReference type="Proteomes" id="UP001589738">
    <property type="component" value="Unassembled WGS sequence"/>
</dbReference>
<feature type="transmembrane region" description="Helical" evidence="1">
    <location>
        <begin position="39"/>
        <end position="59"/>
    </location>
</feature>
<dbReference type="RefSeq" id="WP_160546953.1">
    <property type="nucleotide sequence ID" value="NZ_JBHLUU010000015.1"/>
</dbReference>
<keyword evidence="1" id="KW-1133">Transmembrane helix</keyword>
<dbReference type="Gene3D" id="2.40.50.140">
    <property type="entry name" value="Nucleic acid-binding proteins"/>
    <property type="match status" value="1"/>
</dbReference>
<comment type="caution">
    <text evidence="3">The sequence shown here is derived from an EMBL/GenBank/DDBJ whole genome shotgun (WGS) entry which is preliminary data.</text>
</comment>
<dbReference type="Pfam" id="PF25842">
    <property type="entry name" value="NfeD_TM"/>
    <property type="match status" value="1"/>
</dbReference>
<organism evidence="3 4">
    <name type="scientific">Robertmurraya beringensis</name>
    <dbReference type="NCBI Taxonomy" id="641660"/>
    <lineage>
        <taxon>Bacteria</taxon>
        <taxon>Bacillati</taxon>
        <taxon>Bacillota</taxon>
        <taxon>Bacilli</taxon>
        <taxon>Bacillales</taxon>
        <taxon>Bacillaceae</taxon>
        <taxon>Robertmurraya</taxon>
    </lineage>
</organism>
<evidence type="ECO:0000313" key="3">
    <source>
        <dbReference type="EMBL" id="MFC0474138.1"/>
    </source>
</evidence>
<feature type="domain" description="Membrane protein NfeD2 N-terminal transmembrane" evidence="2">
    <location>
        <begin position="1"/>
        <end position="98"/>
    </location>
</feature>
<keyword evidence="1" id="KW-0472">Membrane</keyword>
<name>A0ABV6KLF6_9BACI</name>
<keyword evidence="4" id="KW-1185">Reference proteome</keyword>
<proteinExistence type="predicted"/>
<evidence type="ECO:0000259" key="2">
    <source>
        <dbReference type="Pfam" id="PF25842"/>
    </source>
</evidence>
<evidence type="ECO:0000313" key="4">
    <source>
        <dbReference type="Proteomes" id="UP001589738"/>
    </source>
</evidence>
<dbReference type="InterPro" id="IPR058653">
    <property type="entry name" value="NfeD2_TM"/>
</dbReference>
<dbReference type="InterPro" id="IPR012340">
    <property type="entry name" value="NA-bd_OB-fold"/>
</dbReference>
<feature type="transmembrane region" description="Helical" evidence="1">
    <location>
        <begin position="65"/>
        <end position="91"/>
    </location>
</feature>
<accession>A0ABV6KLF6</accession>
<evidence type="ECO:0000256" key="1">
    <source>
        <dbReference type="SAM" id="Phobius"/>
    </source>
</evidence>
<reference evidence="3 4" key="1">
    <citation type="submission" date="2024-09" db="EMBL/GenBank/DDBJ databases">
        <authorList>
            <person name="Sun Q."/>
            <person name="Mori K."/>
        </authorList>
    </citation>
    <scope>NUCLEOTIDE SEQUENCE [LARGE SCALE GENOMIC DNA]</scope>
    <source>
        <strain evidence="3 4">CGMCC 1.9126</strain>
    </source>
</reference>
<sequence>MELFGFPIQTVYLTTLIVSGALTVLYIFFGDIADAAIDFLNPTLILAFLTFLSASGYLLELITSLSSLVILFISIVIAIILNTLLNIFVLVPMSSAEESLVYTSDSLKGRVGMVLVPIPQDGFGEVVIKSSSGTISKPAKSFENEAIAEGQKVLVIDVKDGVLHVAHYEKTEKLFFT</sequence>
<keyword evidence="1" id="KW-0812">Transmembrane</keyword>
<dbReference type="EMBL" id="JBHLUU010000015">
    <property type="protein sequence ID" value="MFC0474138.1"/>
    <property type="molecule type" value="Genomic_DNA"/>
</dbReference>
<gene>
    <name evidence="3" type="ORF">ACFFHF_02365</name>
</gene>